<dbReference type="PANTHER" id="PTHR11530:SF11">
    <property type="entry name" value="D-ASPARTATE OXIDASE"/>
    <property type="match status" value="1"/>
</dbReference>
<dbReference type="SUPFAM" id="SSF54373">
    <property type="entry name" value="FAD-linked reductases, C-terminal domain"/>
    <property type="match status" value="1"/>
</dbReference>
<feature type="binding site" evidence="6">
    <location>
        <position position="158"/>
    </location>
    <ligand>
        <name>FAD</name>
        <dbReference type="ChEBI" id="CHEBI:57692"/>
    </ligand>
</feature>
<organism evidence="8 9">
    <name type="scientific">Rasamsonia emersonii (strain ATCC 16479 / CBS 393.64 / IMI 116815)</name>
    <dbReference type="NCBI Taxonomy" id="1408163"/>
    <lineage>
        <taxon>Eukaryota</taxon>
        <taxon>Fungi</taxon>
        <taxon>Dikarya</taxon>
        <taxon>Ascomycota</taxon>
        <taxon>Pezizomycotina</taxon>
        <taxon>Eurotiomycetes</taxon>
        <taxon>Eurotiomycetidae</taxon>
        <taxon>Eurotiales</taxon>
        <taxon>Trichocomaceae</taxon>
        <taxon>Rasamsonia</taxon>
    </lineage>
</organism>
<comment type="cofactor">
    <cofactor evidence="1 6">
        <name>FAD</name>
        <dbReference type="ChEBI" id="CHEBI:57692"/>
    </cofactor>
</comment>
<accession>A0A0F4Z3A3</accession>
<evidence type="ECO:0000256" key="4">
    <source>
        <dbReference type="ARBA" id="ARBA00022827"/>
    </source>
</evidence>
<protein>
    <recommendedName>
        <fullName evidence="7">FAD dependent oxidoreductase domain-containing protein</fullName>
    </recommendedName>
</protein>
<dbReference type="PANTHER" id="PTHR11530">
    <property type="entry name" value="D-AMINO ACID OXIDASE"/>
    <property type="match status" value="1"/>
</dbReference>
<dbReference type="Gene3D" id="3.40.50.720">
    <property type="entry name" value="NAD(P)-binding Rossmann-like Domain"/>
    <property type="match status" value="1"/>
</dbReference>
<keyword evidence="9" id="KW-1185">Reference proteome</keyword>
<dbReference type="OrthoDB" id="2015447at2759"/>
<evidence type="ECO:0000256" key="1">
    <source>
        <dbReference type="ARBA" id="ARBA00001974"/>
    </source>
</evidence>
<sequence length="374" mass="42046">MTKITILGAGITGMAIASQLPKNYDVTIVARNLPGDPHIQEWASPWAGAVWSGMDGSNEREQQMQLNALAVWWKLALTDPDSSVRRVEMTELRDSGSLDQIWYRNKVPDFQVLPQEDLPAGAAVGVRYRTIVLTPMTFLPWMRAKLEANGVKFKRAHVRSLADLSGLGHDVLINAAGIGPRRLTDVMDQKVQEVRGQTVLVKSDYDKLFIRRGKDYTYVFARQDGTAVIGGIKQFGNVDTKVDSELRADIFRRVHENLPQDFPSADPKDYTIVRDIVGIRPQRDGGVRVEKEIINGQKVVHAYGTEGGGYVFSFGIGREVASDGRNTAASGDTNMENMVYYDRFLQIFQERKNKEIKLKTEKQFYLATELSYRD</sequence>
<dbReference type="SUPFAM" id="SSF51971">
    <property type="entry name" value="Nucleotide-binding domain"/>
    <property type="match status" value="1"/>
</dbReference>
<comment type="caution">
    <text evidence="8">The sequence shown here is derived from an EMBL/GenBank/DDBJ whole genome shotgun (WGS) entry which is preliminary data.</text>
</comment>
<dbReference type="Gene3D" id="3.30.9.10">
    <property type="entry name" value="D-Amino Acid Oxidase, subunit A, domain 2"/>
    <property type="match status" value="1"/>
</dbReference>
<comment type="similarity">
    <text evidence="2">Belongs to the DAMOX/DASOX family.</text>
</comment>
<dbReference type="GO" id="GO:0003884">
    <property type="term" value="F:D-amino-acid oxidase activity"/>
    <property type="evidence" value="ECO:0007669"/>
    <property type="project" value="InterPro"/>
</dbReference>
<evidence type="ECO:0000256" key="3">
    <source>
        <dbReference type="ARBA" id="ARBA00022630"/>
    </source>
</evidence>
<dbReference type="Proteomes" id="UP000053958">
    <property type="component" value="Unassembled WGS sequence"/>
</dbReference>
<dbReference type="GO" id="GO:0019478">
    <property type="term" value="P:D-amino acid catabolic process"/>
    <property type="evidence" value="ECO:0007669"/>
    <property type="project" value="TreeGrafter"/>
</dbReference>
<keyword evidence="3" id="KW-0285">Flavoprotein</keyword>
<evidence type="ECO:0000256" key="2">
    <source>
        <dbReference type="ARBA" id="ARBA00006730"/>
    </source>
</evidence>
<dbReference type="STRING" id="1408163.A0A0F4Z3A3"/>
<feature type="binding site" evidence="6">
    <location>
        <position position="307"/>
    </location>
    <ligand>
        <name>D-dopa</name>
        <dbReference type="ChEBI" id="CHEBI:149689"/>
    </ligand>
</feature>
<evidence type="ECO:0000256" key="6">
    <source>
        <dbReference type="PIRSR" id="PIRSR000189-1"/>
    </source>
</evidence>
<evidence type="ECO:0000259" key="7">
    <source>
        <dbReference type="Pfam" id="PF01266"/>
    </source>
</evidence>
<dbReference type="Pfam" id="PF01266">
    <property type="entry name" value="DAO"/>
    <property type="match status" value="1"/>
</dbReference>
<dbReference type="EMBL" id="LASV01000065">
    <property type="protein sequence ID" value="KKA24353.1"/>
    <property type="molecule type" value="Genomic_DNA"/>
</dbReference>
<evidence type="ECO:0000256" key="5">
    <source>
        <dbReference type="ARBA" id="ARBA00023002"/>
    </source>
</evidence>
<dbReference type="GO" id="GO:0005737">
    <property type="term" value="C:cytoplasm"/>
    <property type="evidence" value="ECO:0007669"/>
    <property type="project" value="TreeGrafter"/>
</dbReference>
<keyword evidence="4 6" id="KW-0274">FAD</keyword>
<dbReference type="AlphaFoldDB" id="A0A0F4Z3A3"/>
<dbReference type="GeneID" id="25313989"/>
<dbReference type="InterPro" id="IPR006076">
    <property type="entry name" value="FAD-dep_OxRdtase"/>
</dbReference>
<reference evidence="8 9" key="1">
    <citation type="submission" date="2015-04" db="EMBL/GenBank/DDBJ databases">
        <authorList>
            <person name="Heijne W.H."/>
            <person name="Fedorova N.D."/>
            <person name="Nierman W.C."/>
            <person name="Vollebregt A.W."/>
            <person name="Zhao Z."/>
            <person name="Wu L."/>
            <person name="Kumar M."/>
            <person name="Stam H."/>
            <person name="van den Berg M.A."/>
            <person name="Pel H.J."/>
        </authorList>
    </citation>
    <scope>NUCLEOTIDE SEQUENCE [LARGE SCALE GENOMIC DNA]</scope>
    <source>
        <strain evidence="8 9">CBS 393.64</strain>
    </source>
</reference>
<keyword evidence="5" id="KW-0560">Oxidoreductase</keyword>
<dbReference type="PIRSF" id="PIRSF000189">
    <property type="entry name" value="D-aa_oxidase"/>
    <property type="match status" value="1"/>
</dbReference>
<name>A0A0F4Z3A3_RASE3</name>
<feature type="binding site" evidence="6">
    <location>
        <position position="280"/>
    </location>
    <ligand>
        <name>D-dopa</name>
        <dbReference type="ChEBI" id="CHEBI:149689"/>
    </ligand>
</feature>
<feature type="domain" description="FAD dependent oxidoreductase" evidence="7">
    <location>
        <begin position="4"/>
        <end position="321"/>
    </location>
</feature>
<evidence type="ECO:0000313" key="8">
    <source>
        <dbReference type="EMBL" id="KKA24353.1"/>
    </source>
</evidence>
<evidence type="ECO:0000313" key="9">
    <source>
        <dbReference type="Proteomes" id="UP000053958"/>
    </source>
</evidence>
<dbReference type="GO" id="GO:0071949">
    <property type="term" value="F:FAD binding"/>
    <property type="evidence" value="ECO:0007669"/>
    <property type="project" value="InterPro"/>
</dbReference>
<dbReference type="RefSeq" id="XP_013330965.1">
    <property type="nucleotide sequence ID" value="XM_013475511.1"/>
</dbReference>
<proteinExistence type="inferred from homology"/>
<dbReference type="InterPro" id="IPR023209">
    <property type="entry name" value="DAO"/>
</dbReference>
<gene>
    <name evidence="8" type="ORF">T310_1638</name>
</gene>